<comment type="caution">
    <text evidence="2">The sequence shown here is derived from an EMBL/GenBank/DDBJ whole genome shotgun (WGS) entry which is preliminary data.</text>
</comment>
<dbReference type="PANTHER" id="PTHR14679:SF1">
    <property type="entry name" value="GEM-ASSOCIATED PROTEIN 7"/>
    <property type="match status" value="1"/>
</dbReference>
<accession>A0ABN9LIS5</accession>
<gene>
    <name evidence="2" type="ORF">RIMI_LOCUS9751730</name>
</gene>
<organism evidence="2 3">
    <name type="scientific">Ranitomeya imitator</name>
    <name type="common">mimic poison frog</name>
    <dbReference type="NCBI Taxonomy" id="111125"/>
    <lineage>
        <taxon>Eukaryota</taxon>
        <taxon>Metazoa</taxon>
        <taxon>Chordata</taxon>
        <taxon>Craniata</taxon>
        <taxon>Vertebrata</taxon>
        <taxon>Euteleostomi</taxon>
        <taxon>Amphibia</taxon>
        <taxon>Batrachia</taxon>
        <taxon>Anura</taxon>
        <taxon>Neobatrachia</taxon>
        <taxon>Hyloidea</taxon>
        <taxon>Dendrobatidae</taxon>
        <taxon>Dendrobatinae</taxon>
        <taxon>Ranitomeya</taxon>
    </lineage>
</organism>
<proteinExistence type="predicted"/>
<dbReference type="CDD" id="cd11677">
    <property type="entry name" value="Gemin7"/>
    <property type="match status" value="1"/>
</dbReference>
<dbReference type="PANTHER" id="PTHR14679">
    <property type="entry name" value="GEM-ASSOCIATED PROTEIN 7"/>
    <property type="match status" value="1"/>
</dbReference>
<dbReference type="EMBL" id="CAUEEQ010020486">
    <property type="protein sequence ID" value="CAJ0942902.1"/>
    <property type="molecule type" value="Genomic_DNA"/>
</dbReference>
<name>A0ABN9LIS5_9NEOB</name>
<protein>
    <submittedName>
        <fullName evidence="2">Uncharacterized protein</fullName>
    </submittedName>
</protein>
<keyword evidence="3" id="KW-1185">Reference proteome</keyword>
<dbReference type="Pfam" id="PF11095">
    <property type="entry name" value="Gemin7"/>
    <property type="match status" value="1"/>
</dbReference>
<feature type="region of interest" description="Disordered" evidence="1">
    <location>
        <begin position="232"/>
        <end position="258"/>
    </location>
</feature>
<dbReference type="Proteomes" id="UP001176940">
    <property type="component" value="Unassembled WGS sequence"/>
</dbReference>
<evidence type="ECO:0000313" key="3">
    <source>
        <dbReference type="Proteomes" id="UP001176940"/>
    </source>
</evidence>
<dbReference type="InterPro" id="IPR020338">
    <property type="entry name" value="SMN_gemin7"/>
</dbReference>
<dbReference type="Gene3D" id="2.30.30.100">
    <property type="match status" value="1"/>
</dbReference>
<evidence type="ECO:0000256" key="1">
    <source>
        <dbReference type="SAM" id="MobiDB-lite"/>
    </source>
</evidence>
<reference evidence="2" key="1">
    <citation type="submission" date="2023-07" db="EMBL/GenBank/DDBJ databases">
        <authorList>
            <person name="Stuckert A."/>
        </authorList>
    </citation>
    <scope>NUCLEOTIDE SEQUENCE</scope>
</reference>
<sequence>MAWAEISSGDQFVIGSCALHEQRGQSSLYYTESLVFSSDEHSRVQKMLSAVEPPLLPQVPVIRLPRPPSPSGRGFDPASPRALAHRSSDAHQKIRSNLRLHFLRSLLASAGLPVTFTLCQRVMVSAERFNACDIEGHNFQVSNLQTPLGVQKEALIRGPDIISYSFSLEEHPPLQQLKGTARKQGSVEDAPSAVLSCRTPGRNIYANPAPERSSGRSSHLCCWDMRSIIREEVQTHDSQTESQGGPRPKRPMEMELTS</sequence>
<evidence type="ECO:0000313" key="2">
    <source>
        <dbReference type="EMBL" id="CAJ0942902.1"/>
    </source>
</evidence>